<proteinExistence type="inferred from homology"/>
<evidence type="ECO:0000256" key="5">
    <source>
        <dbReference type="ARBA" id="ARBA00023134"/>
    </source>
</evidence>
<dbReference type="InterPro" id="IPR013822">
    <property type="entry name" value="Signal_recog_particl_SRP54_hlx"/>
</dbReference>
<keyword evidence="3 10" id="KW-0547">Nucleotide-binding</keyword>
<comment type="subcellular location">
    <subcellularLocation>
        <location evidence="10">Cell membrane</location>
        <topology evidence="10">Peripheral membrane protein</topology>
        <orientation evidence="10">Cytoplasmic side</orientation>
    </subcellularLocation>
    <subcellularLocation>
        <location evidence="10">Cytoplasm</location>
    </subcellularLocation>
</comment>
<dbReference type="CDD" id="cd17874">
    <property type="entry name" value="FtsY"/>
    <property type="match status" value="1"/>
</dbReference>
<dbReference type="NCBIfam" id="TIGR00064">
    <property type="entry name" value="ftsY"/>
    <property type="match status" value="1"/>
</dbReference>
<dbReference type="Pfam" id="PF02881">
    <property type="entry name" value="SRP54_N"/>
    <property type="match status" value="1"/>
</dbReference>
<evidence type="ECO:0000256" key="3">
    <source>
        <dbReference type="ARBA" id="ARBA00022741"/>
    </source>
</evidence>
<dbReference type="HAMAP" id="MF_00920">
    <property type="entry name" value="FtsY"/>
    <property type="match status" value="1"/>
</dbReference>
<dbReference type="EC" id="3.6.5.4" evidence="10"/>
<feature type="binding site" evidence="10">
    <location>
        <begin position="120"/>
        <end position="127"/>
    </location>
    <ligand>
        <name>GTP</name>
        <dbReference type="ChEBI" id="CHEBI:37565"/>
    </ligand>
</feature>
<dbReference type="Proteomes" id="UP000218890">
    <property type="component" value="Chromosome"/>
</dbReference>
<keyword evidence="4 10" id="KW-0378">Hydrolase</keyword>
<organism evidence="12 13">
    <name type="scientific">Halorhodospira halochloris</name>
    <name type="common">Ectothiorhodospira halochloris</name>
    <dbReference type="NCBI Taxonomy" id="1052"/>
    <lineage>
        <taxon>Bacteria</taxon>
        <taxon>Pseudomonadati</taxon>
        <taxon>Pseudomonadota</taxon>
        <taxon>Gammaproteobacteria</taxon>
        <taxon>Chromatiales</taxon>
        <taxon>Ectothiorhodospiraceae</taxon>
        <taxon>Halorhodospira</taxon>
    </lineage>
</organism>
<keyword evidence="7 10" id="KW-0675">Receptor</keyword>
<sequence length="315" mass="33843">MSDDKKSGERRGLMGRLRNGLKRTRSGLTEGLANVFVGRKRLDDEMLEELETRLLSADMGIEAAQTVLDGLIEKLGRSELRDGSVVLEALQDEIAKVLKPVEQPLQIDLSRQPFVILTVGVNGAGKTTTIGKLASRYQQQGYSVMIAAGDTFRAAAVEQLKEWGEQINCPVVAQATGADSASVVYDAYEAARARGVDILIADTAGRLHTQGNLMEELRKIRRVLSRQDSSSPHETLLVLDGGNGQNALAQAEKFGEAVNVSGLAVTKLDGTARGGVLLALAQRLQVPVRYVGVGEGVDDLRTFNAKEFATALASE</sequence>
<accession>A0A0X8X722</accession>
<keyword evidence="13" id="KW-1185">Reference proteome</keyword>
<comment type="function">
    <text evidence="9 10">Involved in targeting and insertion of nascent membrane proteins into the cytoplasmic membrane. Acts as a receptor for the complex formed by the signal recognition particle (SRP) and the ribosome-nascent chain (RNC). Interaction with SRP-RNC leads to the transfer of the RNC complex to the Sec translocase for insertion into the membrane, the hydrolysis of GTP by both Ffh and FtsY, and the dissociation of the SRP-FtsY complex into the individual components.</text>
</comment>
<dbReference type="AlphaFoldDB" id="A0A0X8X722"/>
<evidence type="ECO:0000256" key="9">
    <source>
        <dbReference type="ARBA" id="ARBA00053570"/>
    </source>
</evidence>
<dbReference type="Gene3D" id="1.20.120.140">
    <property type="entry name" value="Signal recognition particle SRP54, nucleotide-binding domain"/>
    <property type="match status" value="1"/>
</dbReference>
<keyword evidence="1 10" id="KW-1003">Cell membrane</keyword>
<evidence type="ECO:0000256" key="2">
    <source>
        <dbReference type="ARBA" id="ARBA00022490"/>
    </source>
</evidence>
<dbReference type="GO" id="GO:0005737">
    <property type="term" value="C:cytoplasm"/>
    <property type="evidence" value="ECO:0007669"/>
    <property type="project" value="UniProtKB-SubCell"/>
</dbReference>
<reference evidence="12" key="1">
    <citation type="submission" date="2016-02" db="EMBL/GenBank/DDBJ databases">
        <title>Halorhodospira halochloris DSM-1059 complete genome, version 2.</title>
        <authorList>
            <person name="Tsukatani Y."/>
        </authorList>
    </citation>
    <scope>NUCLEOTIDE SEQUENCE</scope>
    <source>
        <strain evidence="12">DSM 1059</strain>
    </source>
</reference>
<dbReference type="GO" id="GO:0005047">
    <property type="term" value="F:signal recognition particle binding"/>
    <property type="evidence" value="ECO:0007669"/>
    <property type="project" value="TreeGrafter"/>
</dbReference>
<dbReference type="SUPFAM" id="SSF47364">
    <property type="entry name" value="Domain of the SRP/SRP receptor G-proteins"/>
    <property type="match status" value="1"/>
</dbReference>
<dbReference type="PANTHER" id="PTHR43134:SF1">
    <property type="entry name" value="SIGNAL RECOGNITION PARTICLE RECEPTOR SUBUNIT ALPHA"/>
    <property type="match status" value="1"/>
</dbReference>
<dbReference type="GO" id="GO:0005525">
    <property type="term" value="F:GTP binding"/>
    <property type="evidence" value="ECO:0007669"/>
    <property type="project" value="UniProtKB-UniRule"/>
</dbReference>
<evidence type="ECO:0000256" key="4">
    <source>
        <dbReference type="ARBA" id="ARBA00022801"/>
    </source>
</evidence>
<evidence type="ECO:0000256" key="1">
    <source>
        <dbReference type="ARBA" id="ARBA00022475"/>
    </source>
</evidence>
<dbReference type="GO" id="GO:0006614">
    <property type="term" value="P:SRP-dependent cotranslational protein targeting to membrane"/>
    <property type="evidence" value="ECO:0007669"/>
    <property type="project" value="InterPro"/>
</dbReference>
<dbReference type="FunFam" id="3.40.50.300:FF:000053">
    <property type="entry name" value="Signal recognition particle receptor FtsY"/>
    <property type="match status" value="1"/>
</dbReference>
<keyword evidence="5 10" id="KW-0342">GTP-binding</keyword>
<evidence type="ECO:0000256" key="10">
    <source>
        <dbReference type="HAMAP-Rule" id="MF_00920"/>
    </source>
</evidence>
<dbReference type="SUPFAM" id="SSF52540">
    <property type="entry name" value="P-loop containing nucleoside triphosphate hydrolases"/>
    <property type="match status" value="1"/>
</dbReference>
<evidence type="ECO:0000259" key="11">
    <source>
        <dbReference type="PROSITE" id="PS00300"/>
    </source>
</evidence>
<dbReference type="PROSITE" id="PS00300">
    <property type="entry name" value="SRP54"/>
    <property type="match status" value="1"/>
</dbReference>
<evidence type="ECO:0000313" key="13">
    <source>
        <dbReference type="Proteomes" id="UP000218890"/>
    </source>
</evidence>
<evidence type="ECO:0000313" key="12">
    <source>
        <dbReference type="EMBL" id="BAU56827.1"/>
    </source>
</evidence>
<dbReference type="InterPro" id="IPR000897">
    <property type="entry name" value="SRP54_GTPase_dom"/>
</dbReference>
<dbReference type="RefSeq" id="WP_096407182.1">
    <property type="nucleotide sequence ID" value="NZ_AP017372.2"/>
</dbReference>
<evidence type="ECO:0000256" key="7">
    <source>
        <dbReference type="ARBA" id="ARBA00023170"/>
    </source>
</evidence>
<comment type="similarity">
    <text evidence="10">Belongs to the GTP-binding SRP family. FtsY subfamily.</text>
</comment>
<comment type="subunit">
    <text evidence="10">Part of the signal recognition particle protein translocation system, which is composed of SRP and FtsY. SRP is a ribonucleoprotein composed of Ffh and a 4.5S RNA molecule.</text>
</comment>
<dbReference type="Gene3D" id="3.40.50.300">
    <property type="entry name" value="P-loop containing nucleotide triphosphate hydrolases"/>
    <property type="match status" value="1"/>
</dbReference>
<name>A0A0X8X722_HALHR</name>
<dbReference type="FunFam" id="1.20.120.140:FF:000002">
    <property type="entry name" value="Signal recognition particle receptor FtsY"/>
    <property type="match status" value="1"/>
</dbReference>
<dbReference type="InterPro" id="IPR004390">
    <property type="entry name" value="SR_rcpt_FtsY"/>
</dbReference>
<protein>
    <recommendedName>
        <fullName evidence="10">Signal recognition particle receptor FtsY</fullName>
        <shortName evidence="10">SRP receptor</shortName>
        <ecNumber evidence="10">3.6.5.4</ecNumber>
    </recommendedName>
</protein>
<feature type="binding site" evidence="10">
    <location>
        <begin position="266"/>
        <end position="269"/>
    </location>
    <ligand>
        <name>GTP</name>
        <dbReference type="ChEBI" id="CHEBI:37565"/>
    </ligand>
</feature>
<comment type="catalytic activity">
    <reaction evidence="8 10">
        <text>GTP + H2O = GDP + phosphate + H(+)</text>
        <dbReference type="Rhea" id="RHEA:19669"/>
        <dbReference type="ChEBI" id="CHEBI:15377"/>
        <dbReference type="ChEBI" id="CHEBI:15378"/>
        <dbReference type="ChEBI" id="CHEBI:37565"/>
        <dbReference type="ChEBI" id="CHEBI:43474"/>
        <dbReference type="ChEBI" id="CHEBI:58189"/>
        <dbReference type="EC" id="3.6.5.4"/>
    </reaction>
</comment>
<dbReference type="GO" id="GO:0005886">
    <property type="term" value="C:plasma membrane"/>
    <property type="evidence" value="ECO:0007669"/>
    <property type="project" value="UniProtKB-SubCell"/>
</dbReference>
<dbReference type="GO" id="GO:0003924">
    <property type="term" value="F:GTPase activity"/>
    <property type="evidence" value="ECO:0007669"/>
    <property type="project" value="UniProtKB-UniRule"/>
</dbReference>
<gene>
    <name evidence="10" type="primary">ftsY</name>
    <name evidence="12" type="ORF">HH1059_01530</name>
</gene>
<dbReference type="PANTHER" id="PTHR43134">
    <property type="entry name" value="SIGNAL RECOGNITION PARTICLE RECEPTOR SUBUNIT ALPHA"/>
    <property type="match status" value="1"/>
</dbReference>
<evidence type="ECO:0000256" key="6">
    <source>
        <dbReference type="ARBA" id="ARBA00023136"/>
    </source>
</evidence>
<dbReference type="KEGG" id="hhk:HH1059_01530"/>
<dbReference type="EMBL" id="AP017372">
    <property type="protein sequence ID" value="BAU56827.1"/>
    <property type="molecule type" value="Genomic_DNA"/>
</dbReference>
<dbReference type="SMART" id="SM00963">
    <property type="entry name" value="SRP54_N"/>
    <property type="match status" value="1"/>
</dbReference>
<dbReference type="SMART" id="SM00962">
    <property type="entry name" value="SRP54"/>
    <property type="match status" value="1"/>
</dbReference>
<feature type="binding site" evidence="10">
    <location>
        <begin position="202"/>
        <end position="206"/>
    </location>
    <ligand>
        <name>GTP</name>
        <dbReference type="ChEBI" id="CHEBI:37565"/>
    </ligand>
</feature>
<dbReference type="OrthoDB" id="9804720at2"/>
<feature type="domain" description="SRP54-type proteins GTP-binding" evidence="11">
    <location>
        <begin position="287"/>
        <end position="300"/>
    </location>
</feature>
<dbReference type="Pfam" id="PF00448">
    <property type="entry name" value="SRP54"/>
    <property type="match status" value="1"/>
</dbReference>
<dbReference type="InterPro" id="IPR027417">
    <property type="entry name" value="P-loop_NTPase"/>
</dbReference>
<keyword evidence="6 10" id="KW-0472">Membrane</keyword>
<dbReference type="InterPro" id="IPR042101">
    <property type="entry name" value="SRP54_N_sf"/>
</dbReference>
<dbReference type="InterPro" id="IPR003593">
    <property type="entry name" value="AAA+_ATPase"/>
</dbReference>
<keyword evidence="2 10" id="KW-0963">Cytoplasm</keyword>
<evidence type="ECO:0000256" key="8">
    <source>
        <dbReference type="ARBA" id="ARBA00048027"/>
    </source>
</evidence>
<dbReference type="InterPro" id="IPR036225">
    <property type="entry name" value="SRP/SRP_N"/>
</dbReference>
<dbReference type="SMART" id="SM00382">
    <property type="entry name" value="AAA"/>
    <property type="match status" value="1"/>
</dbReference>